<keyword evidence="1" id="KW-1133">Transmembrane helix</keyword>
<evidence type="ECO:0000313" key="4">
    <source>
        <dbReference type="EnsemblPlants" id="KEH22252"/>
    </source>
</evidence>
<keyword evidence="5" id="KW-1185">Reference proteome</keyword>
<evidence type="ECO:0000256" key="1">
    <source>
        <dbReference type="SAM" id="Phobius"/>
    </source>
</evidence>
<dbReference type="HOGENOM" id="CLU_051754_0_0_1"/>
<organism evidence="2 5">
    <name type="scientific">Medicago truncatula</name>
    <name type="common">Barrel medic</name>
    <name type="synonym">Medicago tribuloides</name>
    <dbReference type="NCBI Taxonomy" id="3880"/>
    <lineage>
        <taxon>Eukaryota</taxon>
        <taxon>Viridiplantae</taxon>
        <taxon>Streptophyta</taxon>
        <taxon>Embryophyta</taxon>
        <taxon>Tracheophyta</taxon>
        <taxon>Spermatophyta</taxon>
        <taxon>Magnoliopsida</taxon>
        <taxon>eudicotyledons</taxon>
        <taxon>Gunneridae</taxon>
        <taxon>Pentapetalae</taxon>
        <taxon>rosids</taxon>
        <taxon>fabids</taxon>
        <taxon>Fabales</taxon>
        <taxon>Fabaceae</taxon>
        <taxon>Papilionoideae</taxon>
        <taxon>50 kb inversion clade</taxon>
        <taxon>NPAAA clade</taxon>
        <taxon>Hologalegina</taxon>
        <taxon>IRL clade</taxon>
        <taxon>Trifolieae</taxon>
        <taxon>Medicago</taxon>
    </lineage>
</organism>
<reference evidence="3" key="4">
    <citation type="journal article" date="2018" name="Nat. Plants">
        <title>Whole-genome landscape of Medicago truncatula symbiotic genes.</title>
        <authorList>
            <person name="Pecrix Y."/>
            <person name="Gamas P."/>
            <person name="Carrere S."/>
        </authorList>
    </citation>
    <scope>NUCLEOTIDE SEQUENCE</scope>
    <source>
        <tissue evidence="3">Leaves</tissue>
    </source>
</reference>
<reference evidence="2 5" key="1">
    <citation type="journal article" date="2011" name="Nature">
        <title>The Medicago genome provides insight into the evolution of rhizobial symbioses.</title>
        <authorList>
            <person name="Young N.D."/>
            <person name="Debelle F."/>
            <person name="Oldroyd G.E."/>
            <person name="Geurts R."/>
            <person name="Cannon S.B."/>
            <person name="Udvardi M.K."/>
            <person name="Benedito V.A."/>
            <person name="Mayer K.F."/>
            <person name="Gouzy J."/>
            <person name="Schoof H."/>
            <person name="Van de Peer Y."/>
            <person name="Proost S."/>
            <person name="Cook D.R."/>
            <person name="Meyers B.C."/>
            <person name="Spannagl M."/>
            <person name="Cheung F."/>
            <person name="De Mita S."/>
            <person name="Krishnakumar V."/>
            <person name="Gundlach H."/>
            <person name="Zhou S."/>
            <person name="Mudge J."/>
            <person name="Bharti A.K."/>
            <person name="Murray J.D."/>
            <person name="Naoumkina M.A."/>
            <person name="Rosen B."/>
            <person name="Silverstein K.A."/>
            <person name="Tang H."/>
            <person name="Rombauts S."/>
            <person name="Zhao P.X."/>
            <person name="Zhou P."/>
            <person name="Barbe V."/>
            <person name="Bardou P."/>
            <person name="Bechner M."/>
            <person name="Bellec A."/>
            <person name="Berger A."/>
            <person name="Berges H."/>
            <person name="Bidwell S."/>
            <person name="Bisseling T."/>
            <person name="Choisne N."/>
            <person name="Couloux A."/>
            <person name="Denny R."/>
            <person name="Deshpande S."/>
            <person name="Dai X."/>
            <person name="Doyle J.J."/>
            <person name="Dudez A.M."/>
            <person name="Farmer A.D."/>
            <person name="Fouteau S."/>
            <person name="Franken C."/>
            <person name="Gibelin C."/>
            <person name="Gish J."/>
            <person name="Goldstein S."/>
            <person name="Gonzalez A.J."/>
            <person name="Green P.J."/>
            <person name="Hallab A."/>
            <person name="Hartog M."/>
            <person name="Hua A."/>
            <person name="Humphray S.J."/>
            <person name="Jeong D.H."/>
            <person name="Jing Y."/>
            <person name="Jocker A."/>
            <person name="Kenton S.M."/>
            <person name="Kim D.J."/>
            <person name="Klee K."/>
            <person name="Lai H."/>
            <person name="Lang C."/>
            <person name="Lin S."/>
            <person name="Macmil S.L."/>
            <person name="Magdelenat G."/>
            <person name="Matthews L."/>
            <person name="McCorrison J."/>
            <person name="Monaghan E.L."/>
            <person name="Mun J.H."/>
            <person name="Najar F.Z."/>
            <person name="Nicholson C."/>
            <person name="Noirot C."/>
            <person name="O'Bleness M."/>
            <person name="Paule C.R."/>
            <person name="Poulain J."/>
            <person name="Prion F."/>
            <person name="Qin B."/>
            <person name="Qu C."/>
            <person name="Retzel E.F."/>
            <person name="Riddle C."/>
            <person name="Sallet E."/>
            <person name="Samain S."/>
            <person name="Samson N."/>
            <person name="Sanders I."/>
            <person name="Saurat O."/>
            <person name="Scarpelli C."/>
            <person name="Schiex T."/>
            <person name="Segurens B."/>
            <person name="Severin A.J."/>
            <person name="Sherrier D.J."/>
            <person name="Shi R."/>
            <person name="Sims S."/>
            <person name="Singer S.R."/>
            <person name="Sinharoy S."/>
            <person name="Sterck L."/>
            <person name="Viollet A."/>
            <person name="Wang B.B."/>
            <person name="Wang K."/>
            <person name="Wang M."/>
            <person name="Wang X."/>
            <person name="Warfsmann J."/>
            <person name="Weissenbach J."/>
            <person name="White D.D."/>
            <person name="White J.D."/>
            <person name="Wiley G.B."/>
            <person name="Wincker P."/>
            <person name="Xing Y."/>
            <person name="Yang L."/>
            <person name="Yao Z."/>
            <person name="Ying F."/>
            <person name="Zhai J."/>
            <person name="Zhou L."/>
            <person name="Zuber A."/>
            <person name="Denarie J."/>
            <person name="Dixon R.A."/>
            <person name="May G.D."/>
            <person name="Schwartz D.C."/>
            <person name="Rogers J."/>
            <person name="Quetier F."/>
            <person name="Town C.D."/>
            <person name="Roe B.A."/>
        </authorList>
    </citation>
    <scope>NUCLEOTIDE SEQUENCE [LARGE SCALE GENOMIC DNA]</scope>
    <source>
        <strain evidence="2">A17</strain>
        <strain evidence="4 5">cv. Jemalong A17</strain>
    </source>
</reference>
<dbReference type="PANTHER" id="PTHR12242:SF29">
    <property type="entry name" value="TRANSMEMBRANE PROTEIN"/>
    <property type="match status" value="1"/>
</dbReference>
<keyword evidence="1" id="KW-0472">Membrane</keyword>
<name>A0A072TXT8_MEDTR</name>
<feature type="transmembrane region" description="Helical" evidence="1">
    <location>
        <begin position="18"/>
        <end position="39"/>
    </location>
</feature>
<dbReference type="OrthoDB" id="419711at2759"/>
<proteinExistence type="predicted"/>
<dbReference type="Proteomes" id="UP000002051">
    <property type="component" value="Unassembled WGS sequence"/>
</dbReference>
<accession>A0A072TXT8</accession>
<feature type="transmembrane region" description="Helical" evidence="1">
    <location>
        <begin position="109"/>
        <end position="130"/>
    </location>
</feature>
<dbReference type="PANTHER" id="PTHR12242">
    <property type="entry name" value="OS02G0130600 PROTEIN-RELATED"/>
    <property type="match status" value="1"/>
</dbReference>
<reference evidence="2 5" key="2">
    <citation type="journal article" date="2014" name="BMC Genomics">
        <title>An improved genome release (version Mt4.0) for the model legume Medicago truncatula.</title>
        <authorList>
            <person name="Tang H."/>
            <person name="Krishnakumar V."/>
            <person name="Bidwell S."/>
            <person name="Rosen B."/>
            <person name="Chan A."/>
            <person name="Zhou S."/>
            <person name="Gentzbittel L."/>
            <person name="Childs K.L."/>
            <person name="Yandell M."/>
            <person name="Gundlach H."/>
            <person name="Mayer K.F."/>
            <person name="Schwartz D.C."/>
            <person name="Town C.D."/>
        </authorList>
    </citation>
    <scope>GENOME REANNOTATION</scope>
    <source>
        <strain evidence="2">A17</strain>
        <strain evidence="4 5">cv. Jemalong A17</strain>
    </source>
</reference>
<feature type="transmembrane region" description="Helical" evidence="1">
    <location>
        <begin position="211"/>
        <end position="232"/>
    </location>
</feature>
<dbReference type="GO" id="GO:0016020">
    <property type="term" value="C:membrane"/>
    <property type="evidence" value="ECO:0000318"/>
    <property type="project" value="GO_Central"/>
</dbReference>
<sequence>MQLDDATDSTTLSYWLNWRVYICVVSVLLSMILACLTIWKRESSRNLTFDNGENQSTLCGDEAWKPCLKDIHPVCLLVFRVISFSSLLASLIAKIHVSHGTTFYYYTQWTFTLVTIYFGCASVLSVYGCYMYRKSTSTTLNDNIARIDAEQGPNVPLLHQDATNIQKNQIAPVWSYIFQILFQISAGAVMLTDCIYWLIIFPFLTLRDYDLNFMTVNMHTLNLVLLFGDAALNCLRIPWSGMSFFVLWTGVYVIFQWIIHACVSIWWPYPFLDLSSPSAPLWYLVMALMHIPCYGFFMLILELKHYFLSKWFPSSCQC</sequence>
<dbReference type="AlphaFoldDB" id="A0A072TXT8"/>
<evidence type="ECO:0000313" key="2">
    <source>
        <dbReference type="EMBL" id="KEH22252.1"/>
    </source>
</evidence>
<keyword evidence="1" id="KW-0812">Transmembrane</keyword>
<feature type="transmembrane region" description="Helical" evidence="1">
    <location>
        <begin position="74"/>
        <end position="97"/>
    </location>
</feature>
<gene>
    <name evidence="4" type="primary">25498034</name>
    <name evidence="2" type="ordered locus">MTR_7g035095</name>
    <name evidence="3" type="ORF">MtrunA17_Chr7g0228251</name>
</gene>
<dbReference type="EMBL" id="CM001223">
    <property type="protein sequence ID" value="KEH22252.1"/>
    <property type="molecule type" value="Genomic_DNA"/>
</dbReference>
<evidence type="ECO:0000313" key="5">
    <source>
        <dbReference type="Proteomes" id="UP000002051"/>
    </source>
</evidence>
<feature type="transmembrane region" description="Helical" evidence="1">
    <location>
        <begin position="244"/>
        <end position="269"/>
    </location>
</feature>
<dbReference type="KEGG" id="mtr:25498034"/>
<dbReference type="EMBL" id="PSQE01000007">
    <property type="protein sequence ID" value="RHN45240.1"/>
    <property type="molecule type" value="Genomic_DNA"/>
</dbReference>
<dbReference type="EnsemblPlants" id="KEH22252">
    <property type="protein sequence ID" value="KEH22252"/>
    <property type="gene ID" value="MTR_7g035095"/>
</dbReference>
<protein>
    <submittedName>
        <fullName evidence="2">Plant/MGF10-16 protein</fullName>
    </submittedName>
</protein>
<feature type="transmembrane region" description="Helical" evidence="1">
    <location>
        <begin position="176"/>
        <end position="199"/>
    </location>
</feature>
<feature type="transmembrane region" description="Helical" evidence="1">
    <location>
        <begin position="281"/>
        <end position="301"/>
    </location>
</feature>
<dbReference type="Proteomes" id="UP000265566">
    <property type="component" value="Chromosome 7"/>
</dbReference>
<dbReference type="Gramene" id="rna39476">
    <property type="protein sequence ID" value="RHN45240.1"/>
    <property type="gene ID" value="gene39476"/>
</dbReference>
<reference evidence="4" key="3">
    <citation type="submission" date="2015-04" db="UniProtKB">
        <authorList>
            <consortium name="EnsemblPlants"/>
        </authorList>
    </citation>
    <scope>IDENTIFICATION</scope>
    <source>
        <strain evidence="4">cv. Jemalong A17</strain>
    </source>
</reference>
<evidence type="ECO:0000313" key="3">
    <source>
        <dbReference type="EMBL" id="RHN45240.1"/>
    </source>
</evidence>